<dbReference type="InterPro" id="IPR003593">
    <property type="entry name" value="AAA+_ATPase"/>
</dbReference>
<reference evidence="2 3" key="1">
    <citation type="submission" date="2018-10" db="EMBL/GenBank/DDBJ databases">
        <title>Bradyrhizobium sp. nov., effective nodules isolated from peanut in China.</title>
        <authorList>
            <person name="Li Y."/>
        </authorList>
    </citation>
    <scope>NUCLEOTIDE SEQUENCE [LARGE SCALE GENOMIC DNA]</scope>
    <source>
        <strain evidence="2 3">CCBAU 53426</strain>
    </source>
</reference>
<dbReference type="Gene3D" id="3.40.50.300">
    <property type="entry name" value="P-loop containing nucleotide triphosphate hydrolases"/>
    <property type="match status" value="1"/>
</dbReference>
<dbReference type="SMART" id="SM00382">
    <property type="entry name" value="AAA"/>
    <property type="match status" value="1"/>
</dbReference>
<dbReference type="RefSeq" id="WP_128958602.1">
    <property type="nucleotide sequence ID" value="NZ_RDQZ01000029.1"/>
</dbReference>
<feature type="domain" description="AAA+ ATPase" evidence="1">
    <location>
        <begin position="304"/>
        <end position="451"/>
    </location>
</feature>
<dbReference type="SUPFAM" id="SSF52540">
    <property type="entry name" value="P-loop containing nucleoside triphosphate hydrolases"/>
    <property type="match status" value="1"/>
</dbReference>
<evidence type="ECO:0000313" key="3">
    <source>
        <dbReference type="Proteomes" id="UP000290401"/>
    </source>
</evidence>
<evidence type="ECO:0000259" key="1">
    <source>
        <dbReference type="SMART" id="SM00382"/>
    </source>
</evidence>
<dbReference type="InterPro" id="IPR003959">
    <property type="entry name" value="ATPase_AAA_core"/>
</dbReference>
<accession>A0ABY0E1Z9</accession>
<keyword evidence="3" id="KW-1185">Reference proteome</keyword>
<dbReference type="Pfam" id="PF00004">
    <property type="entry name" value="AAA"/>
    <property type="match status" value="1"/>
</dbReference>
<name>A0ABY0E1Z9_9BRAD</name>
<dbReference type="InterPro" id="IPR027065">
    <property type="entry name" value="Lon_Prtase"/>
</dbReference>
<comment type="caution">
    <text evidence="2">The sequence shown here is derived from an EMBL/GenBank/DDBJ whole genome shotgun (WGS) entry which is preliminary data.</text>
</comment>
<sequence length="518" mass="56688">MIDDLDDLPPSDLDDDVIEGAAEDSASGEQAIASLPRVLRYAILASRADHSVYRRLAAEIETVCPGIALTEPWIDTADAASGCALAVELDQRAVREDKPECRSLADCVRLISLALPRDRGLGDEHRRVAGALLAAFRKLPQSISLALAAEVEAVVYGWAALFACAHEVVGAFQTPAIRAAAMLGARMAGRRIDEAEETAFARSRERLRKADEREAMRSGADTERPLLDVPEGHVVVVRTDSVTVTGYKSKEIITPLKGLIDVPLPLIKTPALSEVRRQLMAEFSYAASVVDFVLSDLVGRPTIAFRPLLMVGPPGSGKTRFAQRLQQLLGVGMWRTDSSGADGAAFSGTDRRWATAQPCHPLLAIARARHANVMILLDELDKAATGRDHGRLFDCLLGFLEIDSARQYPDPALQTTVDLRHICYVATANFIDNLPSPLLDRFRKVDFPKPTEADLLALIPAVVTDILRDQGMDRRWIEGLSPSETAAIAHHWRGGSVRRLRRLVEIVLRQREGHASRH</sequence>
<proteinExistence type="predicted"/>
<organism evidence="2 3">
    <name type="scientific">Bradyrhizobium guangzhouense</name>
    <dbReference type="NCBI Taxonomy" id="1325095"/>
    <lineage>
        <taxon>Bacteria</taxon>
        <taxon>Pseudomonadati</taxon>
        <taxon>Pseudomonadota</taxon>
        <taxon>Alphaproteobacteria</taxon>
        <taxon>Hyphomicrobiales</taxon>
        <taxon>Nitrobacteraceae</taxon>
        <taxon>Bradyrhizobium</taxon>
    </lineage>
</organism>
<protein>
    <submittedName>
        <fullName evidence="2">AAA family ATPase</fullName>
    </submittedName>
</protein>
<dbReference type="EMBL" id="RDQZ01000029">
    <property type="protein sequence ID" value="RXH08759.1"/>
    <property type="molecule type" value="Genomic_DNA"/>
</dbReference>
<evidence type="ECO:0000313" key="2">
    <source>
        <dbReference type="EMBL" id="RXH08759.1"/>
    </source>
</evidence>
<gene>
    <name evidence="2" type="ORF">EAS56_28005</name>
</gene>
<dbReference type="InterPro" id="IPR027417">
    <property type="entry name" value="P-loop_NTPase"/>
</dbReference>
<dbReference type="PANTHER" id="PTHR43718">
    <property type="entry name" value="LON PROTEASE"/>
    <property type="match status" value="1"/>
</dbReference>
<dbReference type="PANTHER" id="PTHR43718:SF2">
    <property type="entry name" value="LON PROTEASE HOMOLOG, MITOCHONDRIAL"/>
    <property type="match status" value="1"/>
</dbReference>
<dbReference type="Proteomes" id="UP000290401">
    <property type="component" value="Unassembled WGS sequence"/>
</dbReference>